<dbReference type="PROSITE" id="PS51257">
    <property type="entry name" value="PROKAR_LIPOPROTEIN"/>
    <property type="match status" value="1"/>
</dbReference>
<accession>A0ABY3X0L2</accession>
<evidence type="ECO:0000313" key="3">
    <source>
        <dbReference type="Proteomes" id="UP000829542"/>
    </source>
</evidence>
<gene>
    <name evidence="2" type="ORF">MMG00_00815</name>
</gene>
<evidence type="ECO:0008006" key="4">
    <source>
        <dbReference type="Google" id="ProtNLM"/>
    </source>
</evidence>
<feature type="signal peptide" evidence="1">
    <location>
        <begin position="1"/>
        <end position="18"/>
    </location>
</feature>
<evidence type="ECO:0000313" key="2">
    <source>
        <dbReference type="EMBL" id="UNM96444.1"/>
    </source>
</evidence>
<keyword evidence="3" id="KW-1185">Reference proteome</keyword>
<evidence type="ECO:0000256" key="1">
    <source>
        <dbReference type="SAM" id="SignalP"/>
    </source>
</evidence>
<sequence>MKLITTLLFSVLALTACAKLHPLEEQPKFNLPQVVKPEDMIIEAPKETEVVATEDQEEILPIDEEAPLIEESTTNVDQEVDEES</sequence>
<reference evidence="2 3" key="1">
    <citation type="submission" date="2022-03" db="EMBL/GenBank/DDBJ databases">
        <title>Ignatzschineria rhizosphaerae HR5S32.</title>
        <authorList>
            <person name="Sun J.Q."/>
            <person name="Feng J.Y."/>
        </authorList>
    </citation>
    <scope>NUCLEOTIDE SEQUENCE [LARGE SCALE GENOMIC DNA]</scope>
    <source>
        <strain evidence="2 3">HR5S32</strain>
    </source>
</reference>
<feature type="chain" id="PRO_5046446525" description="Lipoprotein" evidence="1">
    <location>
        <begin position="19"/>
        <end position="84"/>
    </location>
</feature>
<organism evidence="2 3">
    <name type="scientific">Ignatzschineria rhizosphaerae</name>
    <dbReference type="NCBI Taxonomy" id="2923279"/>
    <lineage>
        <taxon>Bacteria</taxon>
        <taxon>Pseudomonadati</taxon>
        <taxon>Pseudomonadota</taxon>
        <taxon>Gammaproteobacteria</taxon>
        <taxon>Cardiobacteriales</taxon>
        <taxon>Ignatzschineriaceae</taxon>
        <taxon>Ignatzschineria</taxon>
    </lineage>
</organism>
<dbReference type="RefSeq" id="WP_242150043.1">
    <property type="nucleotide sequence ID" value="NZ_CP093379.1"/>
</dbReference>
<keyword evidence="1" id="KW-0732">Signal</keyword>
<proteinExistence type="predicted"/>
<dbReference type="Proteomes" id="UP000829542">
    <property type="component" value="Chromosome"/>
</dbReference>
<protein>
    <recommendedName>
        <fullName evidence="4">Lipoprotein</fullName>
    </recommendedName>
</protein>
<dbReference type="EMBL" id="CP093379">
    <property type="protein sequence ID" value="UNM96444.1"/>
    <property type="molecule type" value="Genomic_DNA"/>
</dbReference>
<name>A0ABY3X0L2_9GAMM</name>